<feature type="non-terminal residue" evidence="2">
    <location>
        <position position="1"/>
    </location>
</feature>
<keyword evidence="1" id="KW-0175">Coiled coil</keyword>
<evidence type="ECO:0000313" key="2">
    <source>
        <dbReference type="EMBL" id="KFG32526.1"/>
    </source>
</evidence>
<comment type="caution">
    <text evidence="2">The sequence shown here is derived from an EMBL/GenBank/DDBJ whole genome shotgun (WGS) entry which is preliminary data.</text>
</comment>
<accession>A0A086JK58</accession>
<proteinExistence type="predicted"/>
<organism evidence="2 3">
    <name type="scientific">Toxoplasma gondii GAB2-2007-GAL-DOM2</name>
    <dbReference type="NCBI Taxonomy" id="1130820"/>
    <lineage>
        <taxon>Eukaryota</taxon>
        <taxon>Sar</taxon>
        <taxon>Alveolata</taxon>
        <taxon>Apicomplexa</taxon>
        <taxon>Conoidasida</taxon>
        <taxon>Coccidia</taxon>
        <taxon>Eucoccidiorida</taxon>
        <taxon>Eimeriorina</taxon>
        <taxon>Sarcocystidae</taxon>
        <taxon>Toxoplasma</taxon>
    </lineage>
</organism>
<dbReference type="Proteomes" id="UP000028837">
    <property type="component" value="Unassembled WGS sequence"/>
</dbReference>
<dbReference type="EMBL" id="AHZU02001420">
    <property type="protein sequence ID" value="KFG32526.1"/>
    <property type="molecule type" value="Genomic_DNA"/>
</dbReference>
<reference evidence="2 3" key="1">
    <citation type="submission" date="2014-02" db="EMBL/GenBank/DDBJ databases">
        <authorList>
            <person name="Sibley D."/>
            <person name="Venepally P."/>
            <person name="Karamycheva S."/>
            <person name="Hadjithomas M."/>
            <person name="Khan A."/>
            <person name="Brunk B."/>
            <person name="Roos D."/>
            <person name="Caler E."/>
            <person name="Lorenzi H."/>
        </authorList>
    </citation>
    <scope>NUCLEOTIDE SEQUENCE [LARGE SCALE GENOMIC DNA]</scope>
    <source>
        <strain evidence="2 3">GAB2-2007-GAL-DOM2</strain>
    </source>
</reference>
<protein>
    <submittedName>
        <fullName evidence="2">Putative thioredoxin</fullName>
    </submittedName>
</protein>
<dbReference type="AlphaFoldDB" id="A0A086JK58"/>
<name>A0A086JK58_TOXGO</name>
<gene>
    <name evidence="2" type="ORF">TGDOM2_216510B</name>
</gene>
<dbReference type="VEuPathDB" id="ToxoDB:TGDOM2_216510B"/>
<evidence type="ECO:0000313" key="3">
    <source>
        <dbReference type="Proteomes" id="UP000028837"/>
    </source>
</evidence>
<evidence type="ECO:0000256" key="1">
    <source>
        <dbReference type="SAM" id="Coils"/>
    </source>
</evidence>
<feature type="coiled-coil region" evidence="1">
    <location>
        <begin position="5"/>
        <end position="32"/>
    </location>
</feature>
<sequence length="69" mass="7409">DMKRFDDLSENLEHLEREAANAEADAMALGVMMGEELLRDDVEHLAEALLAAESLVGQSSSVEGGAGRH</sequence>